<reference evidence="3" key="1">
    <citation type="submission" date="2017-01" db="EMBL/GenBank/DDBJ databases">
        <authorList>
            <person name="Wolfgang W.J."/>
            <person name="Cole J."/>
            <person name="Wroblewski D."/>
            <person name="Mcginnis J."/>
            <person name="Musser K.A."/>
        </authorList>
    </citation>
    <scope>NUCLEOTIDE SEQUENCE [LARGE SCALE GENOMIC DNA]</scope>
    <source>
        <strain evidence="3">DSM 19151</strain>
    </source>
</reference>
<evidence type="ECO:0000313" key="2">
    <source>
        <dbReference type="EMBL" id="OSI18805.1"/>
    </source>
</evidence>
<name>A0A1X3DGA6_9NEIS</name>
<comment type="caution">
    <text evidence="2">The sequence shown here is derived from an EMBL/GenBank/DDBJ whole genome shotgun (WGS) entry which is preliminary data.</text>
</comment>
<keyword evidence="1" id="KW-1133">Transmembrane helix</keyword>
<dbReference type="RefSeq" id="WP_245945472.1">
    <property type="nucleotide sequence ID" value="NZ_CAUJPZ010000043.1"/>
</dbReference>
<keyword evidence="1" id="KW-0812">Transmembrane</keyword>
<feature type="transmembrane region" description="Helical" evidence="1">
    <location>
        <begin position="6"/>
        <end position="25"/>
    </location>
</feature>
<dbReference type="Proteomes" id="UP000193118">
    <property type="component" value="Unassembled WGS sequence"/>
</dbReference>
<evidence type="ECO:0000313" key="3">
    <source>
        <dbReference type="Proteomes" id="UP000193118"/>
    </source>
</evidence>
<proteinExistence type="predicted"/>
<sequence length="234" mass="27535">MINWLIALGTIASAIGLIYFSFLTYKNQKNNEFHSLFKVLLDEHNRLLNLLEITELKEVNESIIDIFSESECCISHENNIQFNNKVEEKIDSYSQFKPYLITLFRLLKLISLSEKIHHADKKEYYGLVRGLISSEILFLVLFNSLSFRDENDYPNYTNLIIEAKLFEHLPITEEWIYKQYISNSEENLPKLIFKAIELRKLIEYIFSGELINLEAFGKSIYLKKYQTTAKNVLP</sequence>
<dbReference type="GeneID" id="94580606"/>
<protein>
    <submittedName>
        <fullName evidence="2">Uncharacterized protein</fullName>
    </submittedName>
</protein>
<keyword evidence="3" id="KW-1185">Reference proteome</keyword>
<accession>A0A1X3DGA6</accession>
<dbReference type="InterPro" id="IPR031709">
    <property type="entry name" value="PutAbiC"/>
</dbReference>
<keyword evidence="1" id="KW-0472">Membrane</keyword>
<dbReference type="EMBL" id="MTBO01000001">
    <property type="protein sequence ID" value="OSI18805.1"/>
    <property type="molecule type" value="Genomic_DNA"/>
</dbReference>
<organism evidence="2 3">
    <name type="scientific">Neisseria dentiae</name>
    <dbReference type="NCBI Taxonomy" id="194197"/>
    <lineage>
        <taxon>Bacteria</taxon>
        <taxon>Pseudomonadati</taxon>
        <taxon>Pseudomonadota</taxon>
        <taxon>Betaproteobacteria</taxon>
        <taxon>Neisseriales</taxon>
        <taxon>Neisseriaceae</taxon>
        <taxon>Neisseria</taxon>
    </lineage>
</organism>
<evidence type="ECO:0000256" key="1">
    <source>
        <dbReference type="SAM" id="Phobius"/>
    </source>
</evidence>
<gene>
    <name evidence="2" type="ORF">BWD09_00665</name>
</gene>
<dbReference type="Pfam" id="PF16872">
    <property type="entry name" value="putAbiC"/>
    <property type="match status" value="1"/>
</dbReference>
<dbReference type="STRING" id="194197.BWD09_00665"/>
<dbReference type="AlphaFoldDB" id="A0A1X3DGA6"/>